<feature type="region of interest" description="Disordered" evidence="9">
    <location>
        <begin position="303"/>
        <end position="335"/>
    </location>
</feature>
<evidence type="ECO:0000256" key="5">
    <source>
        <dbReference type="ARBA" id="ARBA00023049"/>
    </source>
</evidence>
<evidence type="ECO:0000256" key="1">
    <source>
        <dbReference type="ARBA" id="ARBA00022670"/>
    </source>
</evidence>
<dbReference type="PRINTS" id="PR00999">
    <property type="entry name" value="FUNGALYSIN"/>
</dbReference>
<evidence type="ECO:0000313" key="11">
    <source>
        <dbReference type="Proteomes" id="UP000308197"/>
    </source>
</evidence>
<dbReference type="GO" id="GO:0005615">
    <property type="term" value="C:extracellular space"/>
    <property type="evidence" value="ECO:0007669"/>
    <property type="project" value="InterPro"/>
</dbReference>
<comment type="cofactor">
    <cofactor evidence="7">
        <name>Zn(2+)</name>
        <dbReference type="ChEBI" id="CHEBI:29105"/>
    </cofactor>
    <text evidence="7">Binds 1 zinc ion per subunit.</text>
</comment>
<keyword evidence="2 7" id="KW-0479">Metal-binding</keyword>
<name>A0A5C3NV53_9APHY</name>
<evidence type="ECO:0000256" key="8">
    <source>
        <dbReference type="RuleBase" id="RU364017"/>
    </source>
</evidence>
<feature type="compositionally biased region" description="Acidic residues" evidence="9">
    <location>
        <begin position="317"/>
        <end position="326"/>
    </location>
</feature>
<organism evidence="10 11">
    <name type="scientific">Polyporus arcularius HHB13444</name>
    <dbReference type="NCBI Taxonomy" id="1314778"/>
    <lineage>
        <taxon>Eukaryota</taxon>
        <taxon>Fungi</taxon>
        <taxon>Dikarya</taxon>
        <taxon>Basidiomycota</taxon>
        <taxon>Agaricomycotina</taxon>
        <taxon>Agaricomycetes</taxon>
        <taxon>Polyporales</taxon>
        <taxon>Polyporaceae</taxon>
        <taxon>Polyporus</taxon>
    </lineage>
</organism>
<feature type="region of interest" description="Disordered" evidence="9">
    <location>
        <begin position="56"/>
        <end position="85"/>
    </location>
</feature>
<feature type="region of interest" description="Disordered" evidence="9">
    <location>
        <begin position="355"/>
        <end position="384"/>
    </location>
</feature>
<dbReference type="EMBL" id="ML211619">
    <property type="protein sequence ID" value="TFK81336.1"/>
    <property type="molecule type" value="Genomic_DNA"/>
</dbReference>
<keyword evidence="3 8" id="KW-0378">Hydrolase</keyword>
<dbReference type="Gene3D" id="3.10.170.10">
    <property type="match status" value="1"/>
</dbReference>
<keyword evidence="11" id="KW-1185">Reference proteome</keyword>
<reference evidence="10 11" key="1">
    <citation type="journal article" date="2019" name="Nat. Ecol. Evol.">
        <title>Megaphylogeny resolves global patterns of mushroom evolution.</title>
        <authorList>
            <person name="Varga T."/>
            <person name="Krizsan K."/>
            <person name="Foldi C."/>
            <person name="Dima B."/>
            <person name="Sanchez-Garcia M."/>
            <person name="Sanchez-Ramirez S."/>
            <person name="Szollosi G.J."/>
            <person name="Szarkandi J.G."/>
            <person name="Papp V."/>
            <person name="Albert L."/>
            <person name="Andreopoulos W."/>
            <person name="Angelini C."/>
            <person name="Antonin V."/>
            <person name="Barry K.W."/>
            <person name="Bougher N.L."/>
            <person name="Buchanan P."/>
            <person name="Buyck B."/>
            <person name="Bense V."/>
            <person name="Catcheside P."/>
            <person name="Chovatia M."/>
            <person name="Cooper J."/>
            <person name="Damon W."/>
            <person name="Desjardin D."/>
            <person name="Finy P."/>
            <person name="Geml J."/>
            <person name="Haridas S."/>
            <person name="Hughes K."/>
            <person name="Justo A."/>
            <person name="Karasinski D."/>
            <person name="Kautmanova I."/>
            <person name="Kiss B."/>
            <person name="Kocsube S."/>
            <person name="Kotiranta H."/>
            <person name="LaButti K.M."/>
            <person name="Lechner B.E."/>
            <person name="Liimatainen K."/>
            <person name="Lipzen A."/>
            <person name="Lukacs Z."/>
            <person name="Mihaltcheva S."/>
            <person name="Morgado L.N."/>
            <person name="Niskanen T."/>
            <person name="Noordeloos M.E."/>
            <person name="Ohm R.A."/>
            <person name="Ortiz-Santana B."/>
            <person name="Ovrebo C."/>
            <person name="Racz N."/>
            <person name="Riley R."/>
            <person name="Savchenko A."/>
            <person name="Shiryaev A."/>
            <person name="Soop K."/>
            <person name="Spirin V."/>
            <person name="Szebenyi C."/>
            <person name="Tomsovsky M."/>
            <person name="Tulloss R.E."/>
            <person name="Uehling J."/>
            <person name="Grigoriev I.V."/>
            <person name="Vagvolgyi C."/>
            <person name="Papp T."/>
            <person name="Martin F.M."/>
            <person name="Miettinen O."/>
            <person name="Hibbett D.S."/>
            <person name="Nagy L.G."/>
        </authorList>
    </citation>
    <scope>NUCLEOTIDE SEQUENCE [LARGE SCALE GENOMIC DNA]</scope>
    <source>
        <strain evidence="10 11">HHB13444</strain>
    </source>
</reference>
<protein>
    <recommendedName>
        <fullName evidence="8">Extracellular metalloproteinase</fullName>
        <ecNumber evidence="8">3.4.24.-</ecNumber>
    </recommendedName>
    <alternativeName>
        <fullName evidence="8">Fungalysin</fullName>
    </alternativeName>
</protein>
<evidence type="ECO:0000256" key="4">
    <source>
        <dbReference type="ARBA" id="ARBA00022833"/>
    </source>
</evidence>
<feature type="compositionally biased region" description="Basic and acidic residues" evidence="9">
    <location>
        <begin position="66"/>
        <end position="79"/>
    </location>
</feature>
<keyword evidence="4 7" id="KW-0862">Zinc</keyword>
<keyword evidence="8" id="KW-0964">Secreted</keyword>
<gene>
    <name evidence="10" type="ORF">K466DRAFT_569097</name>
</gene>
<dbReference type="InterPro" id="IPR001842">
    <property type="entry name" value="Peptidase_M36"/>
</dbReference>
<dbReference type="PANTHER" id="PTHR33478">
    <property type="entry name" value="EXTRACELLULAR METALLOPROTEINASE MEP"/>
    <property type="match status" value="1"/>
</dbReference>
<dbReference type="PANTHER" id="PTHR33478:SF1">
    <property type="entry name" value="EXTRACELLULAR METALLOPROTEINASE MEP"/>
    <property type="match status" value="1"/>
</dbReference>
<comment type="similarity">
    <text evidence="8">Belongs to the peptidase M36 family.</text>
</comment>
<evidence type="ECO:0000256" key="6">
    <source>
        <dbReference type="PIRSR" id="PIRSR601842-1"/>
    </source>
</evidence>
<dbReference type="GO" id="GO:0006508">
    <property type="term" value="P:proteolysis"/>
    <property type="evidence" value="ECO:0007669"/>
    <property type="project" value="UniProtKB-KW"/>
</dbReference>
<dbReference type="GO" id="GO:0008270">
    <property type="term" value="F:zinc ion binding"/>
    <property type="evidence" value="ECO:0007669"/>
    <property type="project" value="InterPro"/>
</dbReference>
<evidence type="ECO:0000313" key="10">
    <source>
        <dbReference type="EMBL" id="TFK81336.1"/>
    </source>
</evidence>
<dbReference type="InParanoid" id="A0A5C3NV53"/>
<keyword evidence="8" id="KW-0865">Zymogen</keyword>
<dbReference type="EC" id="3.4.24.-" evidence="8"/>
<accession>A0A5C3NV53</accession>
<dbReference type="Pfam" id="PF02128">
    <property type="entry name" value="Peptidase_M36"/>
    <property type="match status" value="1"/>
</dbReference>
<dbReference type="Proteomes" id="UP000308197">
    <property type="component" value="Unassembled WGS sequence"/>
</dbReference>
<keyword evidence="5 8" id="KW-0482">Metalloprotease</keyword>
<evidence type="ECO:0000256" key="9">
    <source>
        <dbReference type="SAM" id="MobiDB-lite"/>
    </source>
</evidence>
<dbReference type="SUPFAM" id="SSF55486">
    <property type="entry name" value="Metalloproteases ('zincins'), catalytic domain"/>
    <property type="match status" value="1"/>
</dbReference>
<feature type="active site" evidence="6">
    <location>
        <position position="117"/>
    </location>
</feature>
<feature type="binding site" evidence="7">
    <location>
        <position position="120"/>
    </location>
    <ligand>
        <name>Zn(2+)</name>
        <dbReference type="ChEBI" id="CHEBI:29105"/>
        <note>catalytic</note>
    </ligand>
</feature>
<evidence type="ECO:0000256" key="7">
    <source>
        <dbReference type="PIRSR" id="PIRSR601842-2"/>
    </source>
</evidence>
<proteinExistence type="inferred from homology"/>
<dbReference type="InterPro" id="IPR050371">
    <property type="entry name" value="Fungal_virulence_M36"/>
</dbReference>
<dbReference type="AlphaFoldDB" id="A0A5C3NV53"/>
<keyword evidence="1 8" id="KW-0645">Protease</keyword>
<comment type="subcellular location">
    <subcellularLocation>
        <location evidence="8">Secreted</location>
    </subcellularLocation>
</comment>
<evidence type="ECO:0000256" key="3">
    <source>
        <dbReference type="ARBA" id="ARBA00022801"/>
    </source>
</evidence>
<evidence type="ECO:0000256" key="2">
    <source>
        <dbReference type="ARBA" id="ARBA00022723"/>
    </source>
</evidence>
<dbReference type="GO" id="GO:0004222">
    <property type="term" value="F:metalloendopeptidase activity"/>
    <property type="evidence" value="ECO:0007669"/>
    <property type="project" value="InterPro"/>
</dbReference>
<sequence length="483" mass="51567">MSGTHSSVGRLSVWPSNEAPGGRIGVRGGFRDTYKTYAVRRSWAFGVSVHRVQAPAGTHNFGGSGHRNESVQDGSDHNSADFMTWSDGQTGRRTMYLRDAANHYRDGDLEAGIVIRELAHGFSTRIIGFLSWGKFGAWGPRARHGALGCCGGHIVVNWPDLIVLYRFLATTARGGSDFGYAMGSSVADWEKGVPITSFPLFLWIVSSRPADRHRFVGDPLLLSPIELEAILGGDSCRRPWCCVNRESRPPVAEHCNSLITRLDIARNPSFDARRAIISIARMLAGGENVCDIWEGFRTLAGGARGVPPPSDSATGDSVDDGDDDDGVVLHGQDREAGRARAAAGAGGGEARARAAGAVGGARGKRPGARVFRARGGGPGDRRSAGSDGAVLASIFSTDPADRYIFTYGDLRLALISLGFAAVPNDPRALRPTGHLAAIYPGFLVYNPANFGNNVHVPSVVQDVLAFTLWMVWGLDLSSIYPIA</sequence>